<protein>
    <recommendedName>
        <fullName evidence="1">Glycosyl transferase CAP10 domain-containing protein</fullName>
    </recommendedName>
</protein>
<dbReference type="AlphaFoldDB" id="A0AAD9Z924"/>
<keyword evidence="3" id="KW-1185">Reference proteome</keyword>
<dbReference type="SMART" id="SM00672">
    <property type="entry name" value="CAP10"/>
    <property type="match status" value="1"/>
</dbReference>
<organism evidence="2 3">
    <name type="scientific">Lepraria neglecta</name>
    <dbReference type="NCBI Taxonomy" id="209136"/>
    <lineage>
        <taxon>Eukaryota</taxon>
        <taxon>Fungi</taxon>
        <taxon>Dikarya</taxon>
        <taxon>Ascomycota</taxon>
        <taxon>Pezizomycotina</taxon>
        <taxon>Lecanoromycetes</taxon>
        <taxon>OSLEUM clade</taxon>
        <taxon>Lecanoromycetidae</taxon>
        <taxon>Lecanorales</taxon>
        <taxon>Lecanorineae</taxon>
        <taxon>Stereocaulaceae</taxon>
        <taxon>Lepraria</taxon>
    </lineage>
</organism>
<dbReference type="EMBL" id="JASNWA010000008">
    <property type="protein sequence ID" value="KAK3171698.1"/>
    <property type="molecule type" value="Genomic_DNA"/>
</dbReference>
<dbReference type="PANTHER" id="PTHR12203">
    <property type="entry name" value="KDEL LYS-ASP-GLU-LEU CONTAINING - RELATED"/>
    <property type="match status" value="1"/>
</dbReference>
<accession>A0AAD9Z924</accession>
<gene>
    <name evidence="2" type="ORF">OEA41_003782</name>
</gene>
<evidence type="ECO:0000259" key="1">
    <source>
        <dbReference type="SMART" id="SM00672"/>
    </source>
</evidence>
<dbReference type="Pfam" id="PF05686">
    <property type="entry name" value="Glyco_transf_90"/>
    <property type="match status" value="1"/>
</dbReference>
<proteinExistence type="predicted"/>
<dbReference type="PANTHER" id="PTHR12203:SF107">
    <property type="entry name" value="GLYCOSYL TRANSFERASE CAP10 DOMAIN-CONTAINING PROTEIN"/>
    <property type="match status" value="1"/>
</dbReference>
<feature type="domain" description="Glycosyl transferase CAP10" evidence="1">
    <location>
        <begin position="75"/>
        <end position="275"/>
    </location>
</feature>
<name>A0AAD9Z924_9LECA</name>
<evidence type="ECO:0000313" key="2">
    <source>
        <dbReference type="EMBL" id="KAK3171698.1"/>
    </source>
</evidence>
<comment type="caution">
    <text evidence="2">The sequence shown here is derived from an EMBL/GenBank/DDBJ whole genome shotgun (WGS) entry which is preliminary data.</text>
</comment>
<sequence>MVARFKNNHTTQEQLDSQDFKGPKLKVVIYHGELYLLSDDGLVSPKARSISDRGMATIHAINRALITTPPGDRARLPNCEFMIFLQDHTTMSEREGSPLPPSWSYTKKQTTVYENVWLMPDFGFYDWPEIMIGSFTQARHVGKWDQFNKETIKNEMRPISDSCCYKFSAHIAGESWSGSGKYVHLCYSVFITHQIEWAEIYHGALVKEGPDQNYVKTKEDWSDLEGIINDFLENPKKAKFITDNAVRMLRDRYLTPTAEACYWRKLIKGYGSVSFEPKSFKDDGRTWRGVPFESIALTRKLQWNPYEFI</sequence>
<dbReference type="InterPro" id="IPR006598">
    <property type="entry name" value="CAP10"/>
</dbReference>
<dbReference type="Proteomes" id="UP001276659">
    <property type="component" value="Unassembled WGS sequence"/>
</dbReference>
<evidence type="ECO:0000313" key="3">
    <source>
        <dbReference type="Proteomes" id="UP001276659"/>
    </source>
</evidence>
<dbReference type="InterPro" id="IPR051091">
    <property type="entry name" value="O-Glucosyltr/Glycosyltrsf_90"/>
</dbReference>
<reference evidence="2" key="1">
    <citation type="submission" date="2022-11" db="EMBL/GenBank/DDBJ databases">
        <title>Chromosomal genome sequence assembly and mating type (MAT) locus characterization of the leprose asexual lichenized fungus Lepraria neglecta (Nyl.) Erichsen.</title>
        <authorList>
            <person name="Allen J.L."/>
            <person name="Pfeffer B."/>
        </authorList>
    </citation>
    <scope>NUCLEOTIDE SEQUENCE</scope>
    <source>
        <strain evidence="2">Allen 5258</strain>
    </source>
</reference>